<reference evidence="1 2" key="1">
    <citation type="journal article" date="2023" name="Mol. Biol. Evol.">
        <title>Genomics of Secondarily Temperate Adaptation in the Only Non-Antarctic Icefish.</title>
        <authorList>
            <person name="Rivera-Colon A.G."/>
            <person name="Rayamajhi N."/>
            <person name="Minhas B.F."/>
            <person name="Madrigal G."/>
            <person name="Bilyk K.T."/>
            <person name="Yoon V."/>
            <person name="Hune M."/>
            <person name="Gregory S."/>
            <person name="Cheng C.H.C."/>
            <person name="Catchen J.M."/>
        </authorList>
    </citation>
    <scope>NUCLEOTIDE SEQUENCE [LARGE SCALE GENOMIC DNA]</scope>
    <source>
        <strain evidence="1">JC2023a</strain>
    </source>
</reference>
<evidence type="ECO:0000313" key="2">
    <source>
        <dbReference type="Proteomes" id="UP001335648"/>
    </source>
</evidence>
<accession>A0AAN8G5Z1</accession>
<dbReference type="EMBL" id="JAULUE010002068">
    <property type="protein sequence ID" value="KAK5875947.1"/>
    <property type="molecule type" value="Genomic_DNA"/>
</dbReference>
<comment type="caution">
    <text evidence="1">The sequence shown here is derived from an EMBL/GenBank/DDBJ whole genome shotgun (WGS) entry which is preliminary data.</text>
</comment>
<sequence length="104" mass="11368">MFERIVSYLLVAILPGEVQQAGGEQLVFAPGIPVHGVRASGSVSGDCADFWFCRRTLLTVFPRRVSSLCSRLLFSSAPPCSCHGAAAVCWRCSWSRGRRLLPKN</sequence>
<keyword evidence="2" id="KW-1185">Reference proteome</keyword>
<dbReference type="AlphaFoldDB" id="A0AAN8G5Z1"/>
<dbReference type="Proteomes" id="UP001335648">
    <property type="component" value="Unassembled WGS sequence"/>
</dbReference>
<protein>
    <submittedName>
        <fullName evidence="1">Uncharacterized protein</fullName>
    </submittedName>
</protein>
<evidence type="ECO:0000313" key="1">
    <source>
        <dbReference type="EMBL" id="KAK5875947.1"/>
    </source>
</evidence>
<organism evidence="1 2">
    <name type="scientific">Champsocephalus esox</name>
    <name type="common">pike icefish</name>
    <dbReference type="NCBI Taxonomy" id="159716"/>
    <lineage>
        <taxon>Eukaryota</taxon>
        <taxon>Metazoa</taxon>
        <taxon>Chordata</taxon>
        <taxon>Craniata</taxon>
        <taxon>Vertebrata</taxon>
        <taxon>Euteleostomi</taxon>
        <taxon>Actinopterygii</taxon>
        <taxon>Neopterygii</taxon>
        <taxon>Teleostei</taxon>
        <taxon>Neoteleostei</taxon>
        <taxon>Acanthomorphata</taxon>
        <taxon>Eupercaria</taxon>
        <taxon>Perciformes</taxon>
        <taxon>Notothenioidei</taxon>
        <taxon>Channichthyidae</taxon>
        <taxon>Champsocephalus</taxon>
    </lineage>
</organism>
<proteinExistence type="predicted"/>
<name>A0AAN8G5Z1_9TELE</name>
<gene>
    <name evidence="1" type="ORF">CesoFtcFv8_026971</name>
</gene>